<evidence type="ECO:0000313" key="3">
    <source>
        <dbReference type="Proteomes" id="UP001163046"/>
    </source>
</evidence>
<sequence>MSGEKCISWTKTIDFELIKEIKMRTGTTVNDVLLTCLAGSLRRYLRSEGMDNPTDVQIIVTVNTRSPNILSRDNIPLENHSSGSLYNLPVGVADPLKRLLETKRRMDNFKSSSDWRVFGFIHSQIVGRLPDFIGRFVAFAFSPHCSLILSNVPGPLTPFQIGGKEVMTAIAWPPLIGDTGMSIAMFSYAGTLRMSVLSDKAVLANPGKLTEKFIEEFDEMYEYVKNGPTLIAVDSTACKKYF</sequence>
<dbReference type="EMBL" id="MU827902">
    <property type="protein sequence ID" value="KAJ7315265.1"/>
    <property type="molecule type" value="Genomic_DNA"/>
</dbReference>
<organism evidence="2 3">
    <name type="scientific">Desmophyllum pertusum</name>
    <dbReference type="NCBI Taxonomy" id="174260"/>
    <lineage>
        <taxon>Eukaryota</taxon>
        <taxon>Metazoa</taxon>
        <taxon>Cnidaria</taxon>
        <taxon>Anthozoa</taxon>
        <taxon>Hexacorallia</taxon>
        <taxon>Scleractinia</taxon>
        <taxon>Caryophylliina</taxon>
        <taxon>Caryophylliidae</taxon>
        <taxon>Desmophyllum</taxon>
    </lineage>
</organism>
<dbReference type="GO" id="GO:0019432">
    <property type="term" value="P:triglyceride biosynthetic process"/>
    <property type="evidence" value="ECO:0007669"/>
    <property type="project" value="TreeGrafter"/>
</dbReference>
<keyword evidence="3" id="KW-1185">Reference proteome</keyword>
<feature type="domain" description="O-acyltransferase WSD1 C-terminal" evidence="1">
    <location>
        <begin position="79"/>
        <end position="220"/>
    </location>
</feature>
<protein>
    <recommendedName>
        <fullName evidence="1">O-acyltransferase WSD1 C-terminal domain-containing protein</fullName>
    </recommendedName>
</protein>
<comment type="caution">
    <text evidence="2">The sequence shown here is derived from an EMBL/GenBank/DDBJ whole genome shotgun (WGS) entry which is preliminary data.</text>
</comment>
<dbReference type="InterPro" id="IPR009721">
    <property type="entry name" value="O-acyltransferase_WSD1_C"/>
</dbReference>
<dbReference type="GO" id="GO:0008374">
    <property type="term" value="F:O-acyltransferase activity"/>
    <property type="evidence" value="ECO:0007669"/>
    <property type="project" value="InterPro"/>
</dbReference>
<proteinExistence type="predicted"/>
<dbReference type="Pfam" id="PF06974">
    <property type="entry name" value="WS_DGAT_C"/>
    <property type="match status" value="1"/>
</dbReference>
<dbReference type="Proteomes" id="UP001163046">
    <property type="component" value="Unassembled WGS sequence"/>
</dbReference>
<evidence type="ECO:0000313" key="2">
    <source>
        <dbReference type="EMBL" id="KAJ7315265.1"/>
    </source>
</evidence>
<dbReference type="GO" id="GO:0005886">
    <property type="term" value="C:plasma membrane"/>
    <property type="evidence" value="ECO:0007669"/>
    <property type="project" value="TreeGrafter"/>
</dbReference>
<accession>A0A9X0CCG7</accession>
<gene>
    <name evidence="2" type="ORF">OS493_038839</name>
</gene>
<dbReference type="PANTHER" id="PTHR31650">
    <property type="entry name" value="O-ACYLTRANSFERASE (WSD1-LIKE) FAMILY PROTEIN"/>
    <property type="match status" value="1"/>
</dbReference>
<name>A0A9X0CCG7_9CNID</name>
<evidence type="ECO:0000259" key="1">
    <source>
        <dbReference type="Pfam" id="PF06974"/>
    </source>
</evidence>
<dbReference type="PANTHER" id="PTHR31650:SF1">
    <property type="entry name" value="WAX ESTER SYNTHASE_DIACYLGLYCEROL ACYLTRANSFERASE 4-RELATED"/>
    <property type="match status" value="1"/>
</dbReference>
<dbReference type="AlphaFoldDB" id="A0A9X0CCG7"/>
<dbReference type="OrthoDB" id="619536at2759"/>
<dbReference type="InterPro" id="IPR045034">
    <property type="entry name" value="O-acyltransferase_WSD1-like"/>
</dbReference>
<reference evidence="2" key="1">
    <citation type="submission" date="2023-01" db="EMBL/GenBank/DDBJ databases">
        <title>Genome assembly of the deep-sea coral Lophelia pertusa.</title>
        <authorList>
            <person name="Herrera S."/>
            <person name="Cordes E."/>
        </authorList>
    </citation>
    <scope>NUCLEOTIDE SEQUENCE</scope>
    <source>
        <strain evidence="2">USNM1676648</strain>
        <tissue evidence="2">Polyp</tissue>
    </source>
</reference>